<feature type="domain" description="UDP-N-acetylglucosamine 2-epimerase" evidence="5">
    <location>
        <begin position="27"/>
        <end position="176"/>
    </location>
</feature>
<dbReference type="OrthoDB" id="9803238at2"/>
<dbReference type="EC" id="5.1.3.14" evidence="3"/>
<dbReference type="Gene3D" id="3.40.50.2000">
    <property type="entry name" value="Glycogen Phosphorylase B"/>
    <property type="match status" value="2"/>
</dbReference>
<dbReference type="PANTHER" id="PTHR43174">
    <property type="entry name" value="UDP-N-ACETYLGLUCOSAMINE 2-EPIMERASE"/>
    <property type="match status" value="1"/>
</dbReference>
<evidence type="ECO:0000259" key="5">
    <source>
        <dbReference type="Pfam" id="PF02350"/>
    </source>
</evidence>
<comment type="similarity">
    <text evidence="2 4">Belongs to the UDP-N-acetylglucosamine 2-epimerase family.</text>
</comment>
<dbReference type="SUPFAM" id="SSF53756">
    <property type="entry name" value="UDP-Glycosyltransferase/glycogen phosphorylase"/>
    <property type="match status" value="1"/>
</dbReference>
<proteinExistence type="inferred from homology"/>
<organism evidence="6 7">
    <name type="scientific">Paractinoplanes atraurantiacus</name>
    <dbReference type="NCBI Taxonomy" id="1036182"/>
    <lineage>
        <taxon>Bacteria</taxon>
        <taxon>Bacillati</taxon>
        <taxon>Actinomycetota</taxon>
        <taxon>Actinomycetes</taxon>
        <taxon>Micromonosporales</taxon>
        <taxon>Micromonosporaceae</taxon>
        <taxon>Paractinoplanes</taxon>
    </lineage>
</organism>
<feature type="domain" description="UDP-N-acetylglucosamine 2-epimerase" evidence="5">
    <location>
        <begin position="218"/>
        <end position="308"/>
    </location>
</feature>
<dbReference type="Pfam" id="PF02350">
    <property type="entry name" value="Epimerase_2"/>
    <property type="match status" value="2"/>
</dbReference>
<dbReference type="AlphaFoldDB" id="A0A285EYD9"/>
<evidence type="ECO:0000256" key="3">
    <source>
        <dbReference type="ARBA" id="ARBA00038858"/>
    </source>
</evidence>
<evidence type="ECO:0000256" key="1">
    <source>
        <dbReference type="ARBA" id="ARBA00023235"/>
    </source>
</evidence>
<dbReference type="Proteomes" id="UP000219612">
    <property type="component" value="Unassembled WGS sequence"/>
</dbReference>
<protein>
    <recommendedName>
        <fullName evidence="3">UDP-N-acetylglucosamine 2-epimerase (non-hydrolyzing)</fullName>
        <ecNumber evidence="3">5.1.3.14</ecNumber>
    </recommendedName>
</protein>
<keyword evidence="1 4" id="KW-0413">Isomerase</keyword>
<evidence type="ECO:0000256" key="2">
    <source>
        <dbReference type="ARBA" id="ARBA00038209"/>
    </source>
</evidence>
<evidence type="ECO:0000313" key="6">
    <source>
        <dbReference type="EMBL" id="SNY04037.1"/>
    </source>
</evidence>
<dbReference type="RefSeq" id="WP_097317483.1">
    <property type="nucleotide sequence ID" value="NZ_OBDY01000001.1"/>
</dbReference>
<sequence length="332" mass="34957">MSSLPEVHLVAGTPAEAFRLAPVVLAMREQGRLTPVLLTTGSDTSAVDAALGRFHLTPKITLPAAGTPTETIRRFDELWAGRTPDAVVVRDDLPAALAAFWRRIPIMQLDAGRRDGDLVTASARETQRRLLAQVATVHLAATPLAAMNLLDERVVAGDLLLTGGTAADAAARLLRRRPHQRLVVLGVPPERAQAIGPALRYLATRHPDLEVVGPDQVRTPAEAYVVVTDDGDLLEESLAFGTPVLAIAEGTEYSEALHAGSVRLVAADPATVTSAVAELLDSRVRRDAMAAGGNPYGDGLAAKRVAQATAALLGHGQFPDPMPARPVAGVAR</sequence>
<evidence type="ECO:0000313" key="7">
    <source>
        <dbReference type="Proteomes" id="UP000219612"/>
    </source>
</evidence>
<dbReference type="InterPro" id="IPR003331">
    <property type="entry name" value="UDP_GlcNAc_Epimerase_2_dom"/>
</dbReference>
<dbReference type="GO" id="GO:0008761">
    <property type="term" value="F:UDP-N-acetylglucosamine 2-epimerase activity"/>
    <property type="evidence" value="ECO:0007669"/>
    <property type="project" value="UniProtKB-EC"/>
</dbReference>
<name>A0A285EYD9_9ACTN</name>
<evidence type="ECO:0000256" key="4">
    <source>
        <dbReference type="RuleBase" id="RU003513"/>
    </source>
</evidence>
<accession>A0A285EYD9</accession>
<dbReference type="InterPro" id="IPR029767">
    <property type="entry name" value="WecB-like"/>
</dbReference>
<reference evidence="7" key="1">
    <citation type="submission" date="2017-09" db="EMBL/GenBank/DDBJ databases">
        <authorList>
            <person name="Varghese N."/>
            <person name="Submissions S."/>
        </authorList>
    </citation>
    <scope>NUCLEOTIDE SEQUENCE [LARGE SCALE GENOMIC DNA]</scope>
    <source>
        <strain evidence="7">CGMCC 4.6857</strain>
    </source>
</reference>
<gene>
    <name evidence="6" type="ORF">SAMN05421748_101113</name>
</gene>
<dbReference type="EMBL" id="OBDY01000001">
    <property type="protein sequence ID" value="SNY04037.1"/>
    <property type="molecule type" value="Genomic_DNA"/>
</dbReference>
<dbReference type="PANTHER" id="PTHR43174:SF2">
    <property type="entry name" value="UDP-N-ACETYLGLUCOSAMINE 2-EPIMERASE"/>
    <property type="match status" value="1"/>
</dbReference>
<keyword evidence="7" id="KW-1185">Reference proteome</keyword>